<reference evidence="16" key="1">
    <citation type="submission" date="2018-05" db="EMBL/GenBank/DDBJ databases">
        <authorList>
            <person name="Lanie J.A."/>
            <person name="Ng W.-L."/>
            <person name="Kazmierczak K.M."/>
            <person name="Andrzejewski T.M."/>
            <person name="Davidsen T.M."/>
            <person name="Wayne K.J."/>
            <person name="Tettelin H."/>
            <person name="Glass J.I."/>
            <person name="Rusch D."/>
            <person name="Podicherti R."/>
            <person name="Tsui H.-C.T."/>
            <person name="Winkler M.E."/>
        </authorList>
    </citation>
    <scope>NUCLEOTIDE SEQUENCE</scope>
</reference>
<comment type="similarity">
    <text evidence="2">In the N-terminal section; belongs to the NnrE/AIBP family.</text>
</comment>
<dbReference type="PANTHER" id="PTHR12592">
    <property type="entry name" value="ATP-DEPENDENT (S)-NAD(P)H-HYDRATE DEHYDRATASE FAMILY MEMBER"/>
    <property type="match status" value="1"/>
</dbReference>
<dbReference type="Pfam" id="PF03853">
    <property type="entry name" value="YjeF_N"/>
    <property type="match status" value="1"/>
</dbReference>
<keyword evidence="9" id="KW-0456">Lyase</keyword>
<dbReference type="SUPFAM" id="SSF64153">
    <property type="entry name" value="YjeF N-terminal domain-like"/>
    <property type="match status" value="1"/>
</dbReference>
<evidence type="ECO:0000259" key="15">
    <source>
        <dbReference type="PROSITE" id="PS51385"/>
    </source>
</evidence>
<evidence type="ECO:0000313" key="16">
    <source>
        <dbReference type="EMBL" id="SVD38428.1"/>
    </source>
</evidence>
<evidence type="ECO:0000256" key="12">
    <source>
        <dbReference type="ARBA" id="ARBA00048238"/>
    </source>
</evidence>
<dbReference type="PROSITE" id="PS51385">
    <property type="entry name" value="YJEF_N"/>
    <property type="match status" value="1"/>
</dbReference>
<comment type="catalytic activity">
    <reaction evidence="12">
        <text>(6S)-NADHX + ADP = AMP + phosphate + NADH + H(+)</text>
        <dbReference type="Rhea" id="RHEA:32223"/>
        <dbReference type="ChEBI" id="CHEBI:15378"/>
        <dbReference type="ChEBI" id="CHEBI:43474"/>
        <dbReference type="ChEBI" id="CHEBI:57945"/>
        <dbReference type="ChEBI" id="CHEBI:64074"/>
        <dbReference type="ChEBI" id="CHEBI:456215"/>
        <dbReference type="ChEBI" id="CHEBI:456216"/>
        <dbReference type="EC" id="4.2.1.136"/>
    </reaction>
</comment>
<dbReference type="PROSITE" id="PS51383">
    <property type="entry name" value="YJEF_C_3"/>
    <property type="match status" value="1"/>
</dbReference>
<dbReference type="InterPro" id="IPR000631">
    <property type="entry name" value="CARKD"/>
</dbReference>
<keyword evidence="7" id="KW-0521">NADP</keyword>
<feature type="non-terminal residue" evidence="16">
    <location>
        <position position="1"/>
    </location>
</feature>
<evidence type="ECO:0000256" key="7">
    <source>
        <dbReference type="ARBA" id="ARBA00022857"/>
    </source>
</evidence>
<dbReference type="PANTHER" id="PTHR12592:SF0">
    <property type="entry name" value="ATP-DEPENDENT (S)-NAD(P)H-HYDRATE DEHYDRATASE"/>
    <property type="match status" value="1"/>
</dbReference>
<keyword evidence="6" id="KW-0067">ATP-binding</keyword>
<dbReference type="InterPro" id="IPR029056">
    <property type="entry name" value="Ribokinase-like"/>
</dbReference>
<comment type="function">
    <text evidence="10">Bifunctional enzyme that catalyzes the epimerization of the S- and R-forms of NAD(P)HX and the dehydration of the S-form of NAD(P)HX at the expense of ADP, which is converted to AMP. This allows the repair of both epimers of NAD(P)HX, a damaged form of NAD(P)H that is a result of enzymatic or heat-dependent hydration.</text>
</comment>
<feature type="domain" description="YjeF C-terminal" evidence="14">
    <location>
        <begin position="160"/>
        <end position="290"/>
    </location>
</feature>
<evidence type="ECO:0000256" key="10">
    <source>
        <dbReference type="ARBA" id="ARBA00025153"/>
    </source>
</evidence>
<name>A0A382UXL7_9ZZZZ</name>
<dbReference type="InterPro" id="IPR004443">
    <property type="entry name" value="YjeF_N_dom"/>
</dbReference>
<dbReference type="GO" id="GO:0005524">
    <property type="term" value="F:ATP binding"/>
    <property type="evidence" value="ECO:0007669"/>
    <property type="project" value="UniProtKB-KW"/>
</dbReference>
<evidence type="ECO:0000256" key="4">
    <source>
        <dbReference type="ARBA" id="ARBA00013129"/>
    </source>
</evidence>
<comment type="catalytic activity">
    <reaction evidence="13">
        <text>(6S)-NADPHX + ADP = AMP + phosphate + NADPH + H(+)</text>
        <dbReference type="Rhea" id="RHEA:32235"/>
        <dbReference type="ChEBI" id="CHEBI:15378"/>
        <dbReference type="ChEBI" id="CHEBI:43474"/>
        <dbReference type="ChEBI" id="CHEBI:57783"/>
        <dbReference type="ChEBI" id="CHEBI:64076"/>
        <dbReference type="ChEBI" id="CHEBI:456215"/>
        <dbReference type="ChEBI" id="CHEBI:456216"/>
        <dbReference type="EC" id="4.2.1.136"/>
    </reaction>
</comment>
<dbReference type="GO" id="GO:0052855">
    <property type="term" value="F:ADP-dependent NAD(P)H-hydrate dehydratase activity"/>
    <property type="evidence" value="ECO:0007669"/>
    <property type="project" value="UniProtKB-EC"/>
</dbReference>
<evidence type="ECO:0000256" key="13">
    <source>
        <dbReference type="ARBA" id="ARBA00049209"/>
    </source>
</evidence>
<keyword evidence="8" id="KW-0520">NAD</keyword>
<dbReference type="GO" id="GO:0052856">
    <property type="term" value="F:NAD(P)HX epimerase activity"/>
    <property type="evidence" value="ECO:0007669"/>
    <property type="project" value="TreeGrafter"/>
</dbReference>
<sequence>AAATYLKEEGYNIEIHSLVEQDSIKSDSRYFFERCVELSCPISFGMEPDVLSDPDIIVDGILGTGFRKKLRPEILPWIEWINERSAFVIAIDIPSGLDCDTGQISPNAVIANKTIAMGYNKVGMFLMNGKDHSGSIEPVDIGLPKKESFSHEDLQWSLFNEKEIPNILKNIRTHTYKHKQGKVLIIAGSKGMTGAAVLATFGALRSGAGMTITCAPASLNSIYEKYILEGMTLSCSDEDRGYFTMHNLDQIIERSDWADSVIIGPGIGTNAETMALAKALIESINKPVIL</sequence>
<dbReference type="Gene3D" id="3.40.50.10260">
    <property type="entry name" value="YjeF N-terminal domain"/>
    <property type="match status" value="1"/>
</dbReference>
<evidence type="ECO:0000259" key="14">
    <source>
        <dbReference type="PROSITE" id="PS51383"/>
    </source>
</evidence>
<proteinExistence type="inferred from homology"/>
<organism evidence="16">
    <name type="scientific">marine metagenome</name>
    <dbReference type="NCBI Taxonomy" id="408172"/>
    <lineage>
        <taxon>unclassified sequences</taxon>
        <taxon>metagenomes</taxon>
        <taxon>ecological metagenomes</taxon>
    </lineage>
</organism>
<comment type="cofactor">
    <cofactor evidence="1">
        <name>K(+)</name>
        <dbReference type="ChEBI" id="CHEBI:29103"/>
    </cofactor>
</comment>
<protein>
    <recommendedName>
        <fullName evidence="4">ADP-dependent NAD(P)H-hydrate dehydratase</fullName>
        <ecNumber evidence="4">4.2.1.136</ecNumber>
    </recommendedName>
    <alternativeName>
        <fullName evidence="11">Nicotinamide nucleotide repair protein</fullName>
    </alternativeName>
</protein>
<evidence type="ECO:0000256" key="1">
    <source>
        <dbReference type="ARBA" id="ARBA00001958"/>
    </source>
</evidence>
<dbReference type="InterPro" id="IPR036652">
    <property type="entry name" value="YjeF_N_dom_sf"/>
</dbReference>
<evidence type="ECO:0000256" key="3">
    <source>
        <dbReference type="ARBA" id="ARBA00009524"/>
    </source>
</evidence>
<feature type="non-terminal residue" evidence="16">
    <location>
        <position position="290"/>
    </location>
</feature>
<dbReference type="EC" id="4.2.1.136" evidence="4"/>
<evidence type="ECO:0000256" key="9">
    <source>
        <dbReference type="ARBA" id="ARBA00023239"/>
    </source>
</evidence>
<evidence type="ECO:0000256" key="8">
    <source>
        <dbReference type="ARBA" id="ARBA00023027"/>
    </source>
</evidence>
<keyword evidence="5" id="KW-0547">Nucleotide-binding</keyword>
<evidence type="ECO:0000256" key="2">
    <source>
        <dbReference type="ARBA" id="ARBA00006001"/>
    </source>
</evidence>
<evidence type="ECO:0000256" key="5">
    <source>
        <dbReference type="ARBA" id="ARBA00022741"/>
    </source>
</evidence>
<dbReference type="EMBL" id="UINC01147231">
    <property type="protein sequence ID" value="SVD38428.1"/>
    <property type="molecule type" value="Genomic_DNA"/>
</dbReference>
<dbReference type="SUPFAM" id="SSF53613">
    <property type="entry name" value="Ribokinase-like"/>
    <property type="match status" value="1"/>
</dbReference>
<gene>
    <name evidence="16" type="ORF">METZ01_LOCUS391282</name>
</gene>
<accession>A0A382UXL7</accession>
<dbReference type="Gene3D" id="3.40.1190.20">
    <property type="match status" value="1"/>
</dbReference>
<dbReference type="Pfam" id="PF01256">
    <property type="entry name" value="Carb_kinase"/>
    <property type="match status" value="1"/>
</dbReference>
<feature type="domain" description="YjeF N-terminal" evidence="15">
    <location>
        <begin position="1"/>
        <end position="149"/>
    </location>
</feature>
<evidence type="ECO:0000256" key="6">
    <source>
        <dbReference type="ARBA" id="ARBA00022840"/>
    </source>
</evidence>
<comment type="similarity">
    <text evidence="3">In the C-terminal section; belongs to the NnrD/CARKD family.</text>
</comment>
<evidence type="ECO:0000256" key="11">
    <source>
        <dbReference type="ARBA" id="ARBA00032624"/>
    </source>
</evidence>
<dbReference type="GO" id="GO:0110051">
    <property type="term" value="P:metabolite repair"/>
    <property type="evidence" value="ECO:0007669"/>
    <property type="project" value="TreeGrafter"/>
</dbReference>
<dbReference type="AlphaFoldDB" id="A0A382UXL7"/>